<dbReference type="GO" id="GO:0019838">
    <property type="term" value="F:growth factor binding"/>
    <property type="evidence" value="ECO:0007669"/>
    <property type="project" value="UniProtKB-KW"/>
</dbReference>
<dbReference type="PANTHER" id="PTHR15258:SF2">
    <property type="entry name" value="FIBROBLAST GROWTH FACTOR-BINDING PROTEIN 1"/>
    <property type="match status" value="1"/>
</dbReference>
<dbReference type="EMBL" id="JANIIK010000034">
    <property type="protein sequence ID" value="KAJ3614103.1"/>
    <property type="molecule type" value="Genomic_DNA"/>
</dbReference>
<gene>
    <name evidence="9" type="ORF">NHX12_017679</name>
</gene>
<keyword evidence="10" id="KW-1185">Reference proteome</keyword>
<feature type="chain" id="PRO_5040306558" evidence="8">
    <location>
        <begin position="18"/>
        <end position="272"/>
    </location>
</feature>
<evidence type="ECO:0000256" key="1">
    <source>
        <dbReference type="ARBA" id="ARBA00004613"/>
    </source>
</evidence>
<feature type="compositionally biased region" description="Basic and acidic residues" evidence="7">
    <location>
        <begin position="64"/>
        <end position="81"/>
    </location>
</feature>
<evidence type="ECO:0000256" key="3">
    <source>
        <dbReference type="ARBA" id="ARBA00022525"/>
    </source>
</evidence>
<comment type="caution">
    <text evidence="9">The sequence shown here is derived from an EMBL/GenBank/DDBJ whole genome shotgun (WGS) entry which is preliminary data.</text>
</comment>
<evidence type="ECO:0000256" key="4">
    <source>
        <dbReference type="ARBA" id="ARBA00022729"/>
    </source>
</evidence>
<feature type="region of interest" description="Disordered" evidence="7">
    <location>
        <begin position="26"/>
        <end position="81"/>
    </location>
</feature>
<dbReference type="GO" id="GO:0005576">
    <property type="term" value="C:extracellular region"/>
    <property type="evidence" value="ECO:0007669"/>
    <property type="project" value="UniProtKB-SubCell"/>
</dbReference>
<feature type="region of interest" description="Disordered" evidence="7">
    <location>
        <begin position="161"/>
        <end position="241"/>
    </location>
</feature>
<evidence type="ECO:0000256" key="6">
    <source>
        <dbReference type="ARBA" id="ARBA00023183"/>
    </source>
</evidence>
<comment type="subcellular location">
    <subcellularLocation>
        <location evidence="1">Secreted</location>
    </subcellularLocation>
</comment>
<sequence length="272" mass="29748">MVLLKTSVLCVLLACLAQQVCPSAGARGKARAEKRRDDDDGQKARDGSWSGGRAERVPVSGSRGADKGMRSTEPKGRFSKDDMQCTWASRKESDGAVGLQVACRNSDAARPAKSCEYTGYPASCPGYVSNPAGFWKQVSRALKRMQGKLCEDTNAPVRAGMCKRAPKDAHFRFGRRAPRPVRPDTTTPRPVRPDTTTPRPVRPDTTTPRPRSSSSTRRPVRPDTTRSNEPDESTPAEGQKCVNKQTLSEEYCNSEWASVCSFLFSIVDSSDC</sequence>
<dbReference type="InterPro" id="IPR010510">
    <property type="entry name" value="FGF1-bd"/>
</dbReference>
<accession>A0A9Q0EYU6</accession>
<feature type="signal peptide" evidence="8">
    <location>
        <begin position="1"/>
        <end position="17"/>
    </location>
</feature>
<keyword evidence="3" id="KW-0964">Secreted</keyword>
<evidence type="ECO:0000313" key="10">
    <source>
        <dbReference type="Proteomes" id="UP001148018"/>
    </source>
</evidence>
<feature type="compositionally biased region" description="Basic and acidic residues" evidence="7">
    <location>
        <begin position="220"/>
        <end position="229"/>
    </location>
</feature>
<evidence type="ECO:0000256" key="7">
    <source>
        <dbReference type="SAM" id="MobiDB-lite"/>
    </source>
</evidence>
<dbReference type="GO" id="GO:0007267">
    <property type="term" value="P:cell-cell signaling"/>
    <property type="evidence" value="ECO:0007669"/>
    <property type="project" value="TreeGrafter"/>
</dbReference>
<evidence type="ECO:0000313" key="9">
    <source>
        <dbReference type="EMBL" id="KAJ3614103.1"/>
    </source>
</evidence>
<organism evidence="9 10">
    <name type="scientific">Muraenolepis orangiensis</name>
    <name type="common">Patagonian moray cod</name>
    <dbReference type="NCBI Taxonomy" id="630683"/>
    <lineage>
        <taxon>Eukaryota</taxon>
        <taxon>Metazoa</taxon>
        <taxon>Chordata</taxon>
        <taxon>Craniata</taxon>
        <taxon>Vertebrata</taxon>
        <taxon>Euteleostomi</taxon>
        <taxon>Actinopterygii</taxon>
        <taxon>Neopterygii</taxon>
        <taxon>Teleostei</taxon>
        <taxon>Neoteleostei</taxon>
        <taxon>Acanthomorphata</taxon>
        <taxon>Zeiogadaria</taxon>
        <taxon>Gadariae</taxon>
        <taxon>Gadiformes</taxon>
        <taxon>Muraenolepidoidei</taxon>
        <taxon>Muraenolepididae</taxon>
        <taxon>Muraenolepis</taxon>
    </lineage>
</organism>
<dbReference type="OrthoDB" id="8875908at2759"/>
<name>A0A9Q0EYU6_9TELE</name>
<dbReference type="Pfam" id="PF06473">
    <property type="entry name" value="FGF-BP1"/>
    <property type="match status" value="1"/>
</dbReference>
<feature type="compositionally biased region" description="Low complexity" evidence="7">
    <location>
        <begin position="183"/>
        <end position="217"/>
    </location>
</feature>
<protein>
    <submittedName>
        <fullName evidence="9">Uncharacterized protein</fullName>
    </submittedName>
</protein>
<dbReference type="PANTHER" id="PTHR15258">
    <property type="entry name" value="FGF BINDING PROTEIN-RELATED"/>
    <property type="match status" value="1"/>
</dbReference>
<evidence type="ECO:0000256" key="2">
    <source>
        <dbReference type="ARBA" id="ARBA00008326"/>
    </source>
</evidence>
<reference evidence="9" key="1">
    <citation type="submission" date="2022-07" db="EMBL/GenBank/DDBJ databases">
        <title>Chromosome-level genome of Muraenolepis orangiensis.</title>
        <authorList>
            <person name="Kim J."/>
        </authorList>
    </citation>
    <scope>NUCLEOTIDE SEQUENCE</scope>
    <source>
        <strain evidence="9">KU_S4_2022</strain>
        <tissue evidence="9">Muscle</tissue>
    </source>
</reference>
<evidence type="ECO:0000256" key="8">
    <source>
        <dbReference type="SAM" id="SignalP"/>
    </source>
</evidence>
<proteinExistence type="inferred from homology"/>
<keyword evidence="6" id="KW-0340">Growth factor binding</keyword>
<comment type="similarity">
    <text evidence="2">Belongs to the fibroblast growth factor-binding protein family.</text>
</comment>
<evidence type="ECO:0000256" key="5">
    <source>
        <dbReference type="ARBA" id="ARBA00023157"/>
    </source>
</evidence>
<dbReference type="AlphaFoldDB" id="A0A9Q0EYU6"/>
<feature type="compositionally biased region" description="Basic and acidic residues" evidence="7">
    <location>
        <begin position="30"/>
        <end position="46"/>
    </location>
</feature>
<dbReference type="Proteomes" id="UP001148018">
    <property type="component" value="Unassembled WGS sequence"/>
</dbReference>
<keyword evidence="4 8" id="KW-0732">Signal</keyword>
<keyword evidence="5" id="KW-1015">Disulfide bond</keyword>